<dbReference type="EMBL" id="JAGHQM010001452">
    <property type="protein sequence ID" value="KAH0553485.1"/>
    <property type="molecule type" value="Genomic_DNA"/>
</dbReference>
<feature type="region of interest" description="Disordered" evidence="1">
    <location>
        <begin position="1"/>
        <end position="29"/>
    </location>
</feature>
<accession>A0A9P8IIM8</accession>
<evidence type="ECO:0000256" key="1">
    <source>
        <dbReference type="SAM" id="MobiDB-lite"/>
    </source>
</evidence>
<evidence type="ECO:0000313" key="2">
    <source>
        <dbReference type="EMBL" id="KAH0553485.1"/>
    </source>
</evidence>
<name>A0A9P8IIM8_9PEZI</name>
<comment type="caution">
    <text evidence="2">The sequence shown here is derived from an EMBL/GenBank/DDBJ whole genome shotgun (WGS) entry which is preliminary data.</text>
</comment>
<feature type="region of interest" description="Disordered" evidence="1">
    <location>
        <begin position="137"/>
        <end position="157"/>
    </location>
</feature>
<feature type="compositionally biased region" description="Low complexity" evidence="1">
    <location>
        <begin position="89"/>
        <end position="103"/>
    </location>
</feature>
<protein>
    <submittedName>
        <fullName evidence="2">Uncharacterized protein</fullName>
    </submittedName>
</protein>
<feature type="region of interest" description="Disordered" evidence="1">
    <location>
        <begin position="66"/>
        <end position="105"/>
    </location>
</feature>
<dbReference type="Proteomes" id="UP000750711">
    <property type="component" value="Unassembled WGS sequence"/>
</dbReference>
<reference evidence="2" key="1">
    <citation type="submission" date="2021-03" db="EMBL/GenBank/DDBJ databases">
        <title>Comparative genomics and phylogenomic investigation of the class Geoglossomycetes provide insights into ecological specialization and systematics.</title>
        <authorList>
            <person name="Melie T."/>
            <person name="Pirro S."/>
            <person name="Miller A.N."/>
            <person name="Quandt A."/>
        </authorList>
    </citation>
    <scope>NUCLEOTIDE SEQUENCE</scope>
    <source>
        <strain evidence="2">CAQ_001_2017</strain>
    </source>
</reference>
<feature type="compositionally biased region" description="Basic and acidic residues" evidence="1">
    <location>
        <begin position="12"/>
        <end position="24"/>
    </location>
</feature>
<dbReference type="AlphaFoldDB" id="A0A9P8IIM8"/>
<keyword evidence="3" id="KW-1185">Reference proteome</keyword>
<feature type="compositionally biased region" description="Basic residues" evidence="1">
    <location>
        <begin position="148"/>
        <end position="157"/>
    </location>
</feature>
<sequence>MAAVYKSLSRASGDRDKKRGESVRKNKQRVLILSSRGVTYRHQNQAVPAERARGAVQLQQHPVLRGAEGQGPVPVAQQAAQRAHDEAAPAEPAHHGGAALPGELPEGVAADTKFRRGLRRRAALAAAEGDAGAGLWRAQGREGEQAVHRPRHGLLRG</sequence>
<gene>
    <name evidence="2" type="ORF">GP486_006445</name>
</gene>
<feature type="compositionally biased region" description="Low complexity" evidence="1">
    <location>
        <begin position="70"/>
        <end position="81"/>
    </location>
</feature>
<organism evidence="2 3">
    <name type="scientific">Trichoglossum hirsutum</name>
    <dbReference type="NCBI Taxonomy" id="265104"/>
    <lineage>
        <taxon>Eukaryota</taxon>
        <taxon>Fungi</taxon>
        <taxon>Dikarya</taxon>
        <taxon>Ascomycota</taxon>
        <taxon>Pezizomycotina</taxon>
        <taxon>Geoglossomycetes</taxon>
        <taxon>Geoglossales</taxon>
        <taxon>Geoglossaceae</taxon>
        <taxon>Trichoglossum</taxon>
    </lineage>
</organism>
<evidence type="ECO:0000313" key="3">
    <source>
        <dbReference type="Proteomes" id="UP000750711"/>
    </source>
</evidence>
<proteinExistence type="predicted"/>